<dbReference type="EMBL" id="JALKFT010000004">
    <property type="protein sequence ID" value="MCK9875412.1"/>
    <property type="molecule type" value="Genomic_DNA"/>
</dbReference>
<evidence type="ECO:0000256" key="2">
    <source>
        <dbReference type="SAM" id="Phobius"/>
    </source>
</evidence>
<keyword evidence="2" id="KW-0472">Membrane</keyword>
<protein>
    <submittedName>
        <fullName evidence="3">Uncharacterized protein</fullName>
    </submittedName>
</protein>
<organism evidence="3 4">
    <name type="scientific">Frankia umida</name>
    <dbReference type="NCBI Taxonomy" id="573489"/>
    <lineage>
        <taxon>Bacteria</taxon>
        <taxon>Bacillati</taxon>
        <taxon>Actinomycetota</taxon>
        <taxon>Actinomycetes</taxon>
        <taxon>Frankiales</taxon>
        <taxon>Frankiaceae</taxon>
        <taxon>Frankia</taxon>
    </lineage>
</organism>
<name>A0ABT0JW04_9ACTN</name>
<feature type="compositionally biased region" description="Low complexity" evidence="1">
    <location>
        <begin position="83"/>
        <end position="109"/>
    </location>
</feature>
<feature type="region of interest" description="Disordered" evidence="1">
    <location>
        <begin position="79"/>
        <end position="143"/>
    </location>
</feature>
<feature type="compositionally biased region" description="Low complexity" evidence="1">
    <location>
        <begin position="116"/>
        <end position="127"/>
    </location>
</feature>
<keyword evidence="2" id="KW-1133">Transmembrane helix</keyword>
<reference evidence="3 4" key="1">
    <citation type="submission" date="2022-04" db="EMBL/GenBank/DDBJ databases">
        <title>Genome diversity in the genus Frankia.</title>
        <authorList>
            <person name="Carlos-Shanley C."/>
            <person name="Hahn D."/>
        </authorList>
    </citation>
    <scope>NUCLEOTIDE SEQUENCE [LARGE SCALE GENOMIC DNA]</scope>
    <source>
        <strain evidence="3 4">Ag45/Mut15</strain>
    </source>
</reference>
<gene>
    <name evidence="3" type="ORF">MXD59_06405</name>
</gene>
<accession>A0ABT0JW04</accession>
<feature type="transmembrane region" description="Helical" evidence="2">
    <location>
        <begin position="33"/>
        <end position="52"/>
    </location>
</feature>
<feature type="region of interest" description="Disordered" evidence="1">
    <location>
        <begin position="276"/>
        <end position="307"/>
    </location>
</feature>
<keyword evidence="2" id="KW-0812">Transmembrane</keyword>
<evidence type="ECO:0000313" key="4">
    <source>
        <dbReference type="Proteomes" id="UP001201873"/>
    </source>
</evidence>
<dbReference type="RefSeq" id="WP_248823834.1">
    <property type="nucleotide sequence ID" value="NZ_JALKFT010000004.1"/>
</dbReference>
<comment type="caution">
    <text evidence="3">The sequence shown here is derived from an EMBL/GenBank/DDBJ whole genome shotgun (WGS) entry which is preliminary data.</text>
</comment>
<evidence type="ECO:0000256" key="1">
    <source>
        <dbReference type="SAM" id="MobiDB-lite"/>
    </source>
</evidence>
<keyword evidence="4" id="KW-1185">Reference proteome</keyword>
<proteinExistence type="predicted"/>
<dbReference type="Proteomes" id="UP001201873">
    <property type="component" value="Unassembled WGS sequence"/>
</dbReference>
<evidence type="ECO:0000313" key="3">
    <source>
        <dbReference type="EMBL" id="MCK9875412.1"/>
    </source>
</evidence>
<sequence length="393" mass="38208">MTRDVAGDAVATGRHRSPWGRSGRILPIRWGRIGAAVLALVVVLAGLVLVRLRLDESGHQGRTGAPGERRAMTGTAAPDVLTAAPGSPRPHSSAAAGSAAPGVATASPPDGQPGSADGVAGTAVGPPAGRPSATGGPPTARPVGAVLGLSATRVDLGTVDSTWRLDLRGEGTAPVDVVVGRTPSWLAVVADTPRVNPGASVPLVISLNRSAAPVGTLDVSVPVSAANGTGGADLRITARVDGSPRVESATATPNRITRAGCPAPAAAGAAAPVTSAAAGTGGSAATPDPTGATGAGAGADTAAAPVSTDTTTVTVTAVDETGVRSARLTGTFPDGRTLDQPLTLGPATGDRTTWTARLVAQSTGTIAYTAVVTSITGRTAQASGTVAVLPCPA</sequence>